<dbReference type="OrthoDB" id="186626at2759"/>
<dbReference type="AlphaFoldDB" id="A0A812PH31"/>
<dbReference type="SUPFAM" id="SSF53335">
    <property type="entry name" value="S-adenosyl-L-methionine-dependent methyltransferases"/>
    <property type="match status" value="1"/>
</dbReference>
<name>A0A812PH31_9DINO</name>
<dbReference type="Proteomes" id="UP000604046">
    <property type="component" value="Unassembled WGS sequence"/>
</dbReference>
<organism evidence="1 2">
    <name type="scientific">Symbiodinium natans</name>
    <dbReference type="NCBI Taxonomy" id="878477"/>
    <lineage>
        <taxon>Eukaryota</taxon>
        <taxon>Sar</taxon>
        <taxon>Alveolata</taxon>
        <taxon>Dinophyceae</taxon>
        <taxon>Suessiales</taxon>
        <taxon>Symbiodiniaceae</taxon>
        <taxon>Symbiodinium</taxon>
    </lineage>
</organism>
<accession>A0A812PH31</accession>
<protein>
    <submittedName>
        <fullName evidence="1">Comt protein</fullName>
    </submittedName>
</protein>
<sequence>MMHSSWAGDAAFEVQLHRLLCNTAPPLNAAVARWLPGPMEVPASTSVPSPNDQTSWYRYQKLGRLLHFVSARAREGDADAVLRSIEDFVGDANQRWLKVAGGAKSEVVAAALDAAALREGEVALEMGCFVGYTAIRLGHLVSERHLSKPGLVSTEMEALHLCISRHHVDLAQLSTVAEVWAGHIPWATPRYVEQFGDRSVPFTFMDHKGTRFHEDFRDCRISGVLCPNSLLLCDNVLKPGAPVHLWRHHRTASPGARLFSLTEFREPDMEDWQSLLYNPPPTASAFLERGAERQ</sequence>
<dbReference type="InterPro" id="IPR029063">
    <property type="entry name" value="SAM-dependent_MTases_sf"/>
</dbReference>
<gene>
    <name evidence="1" type="primary">Comt</name>
    <name evidence="1" type="ORF">SNAT2548_LOCUS18492</name>
</gene>
<dbReference type="GO" id="GO:0008171">
    <property type="term" value="F:O-methyltransferase activity"/>
    <property type="evidence" value="ECO:0007669"/>
    <property type="project" value="TreeGrafter"/>
</dbReference>
<dbReference type="Gene3D" id="3.40.50.150">
    <property type="entry name" value="Vaccinia Virus protein VP39"/>
    <property type="match status" value="1"/>
</dbReference>
<reference evidence="1" key="1">
    <citation type="submission" date="2021-02" db="EMBL/GenBank/DDBJ databases">
        <authorList>
            <person name="Dougan E. K."/>
            <person name="Rhodes N."/>
            <person name="Thang M."/>
            <person name="Chan C."/>
        </authorList>
    </citation>
    <scope>NUCLEOTIDE SEQUENCE</scope>
</reference>
<proteinExistence type="predicted"/>
<evidence type="ECO:0000313" key="1">
    <source>
        <dbReference type="EMBL" id="CAE7350912.1"/>
    </source>
</evidence>
<evidence type="ECO:0000313" key="2">
    <source>
        <dbReference type="Proteomes" id="UP000604046"/>
    </source>
</evidence>
<comment type="caution">
    <text evidence="1">The sequence shown here is derived from an EMBL/GenBank/DDBJ whole genome shotgun (WGS) entry which is preliminary data.</text>
</comment>
<dbReference type="EMBL" id="CAJNDS010002146">
    <property type="protein sequence ID" value="CAE7350912.1"/>
    <property type="molecule type" value="Genomic_DNA"/>
</dbReference>
<keyword evidence="2" id="KW-1185">Reference proteome</keyword>
<dbReference type="PANTHER" id="PTHR43836:SF2">
    <property type="entry name" value="CATECHOL O-METHYLTRANSFERASE 1-RELATED"/>
    <property type="match status" value="1"/>
</dbReference>
<dbReference type="PANTHER" id="PTHR43836">
    <property type="entry name" value="CATECHOL O-METHYLTRANSFERASE 1-RELATED"/>
    <property type="match status" value="1"/>
</dbReference>